<feature type="region of interest" description="Disordered" evidence="17">
    <location>
        <begin position="207"/>
        <end position="315"/>
    </location>
</feature>
<dbReference type="FunFam" id="1.10.565.10:FF:000030">
    <property type="entry name" value="Ecdysone receptor (Isoform A)"/>
    <property type="match status" value="1"/>
</dbReference>
<evidence type="ECO:0000256" key="15">
    <source>
        <dbReference type="ARBA" id="ARBA00033286"/>
    </source>
</evidence>
<dbReference type="GO" id="GO:0008270">
    <property type="term" value="F:zinc ion binding"/>
    <property type="evidence" value="ECO:0007669"/>
    <property type="project" value="UniProtKB-KW"/>
</dbReference>
<protein>
    <recommendedName>
        <fullName evidence="3">Ecdysone receptor</fullName>
    </recommendedName>
    <alternativeName>
        <fullName evidence="12">20-hydroxy-ecdysone receptor</fullName>
    </alternativeName>
    <alternativeName>
        <fullName evidence="13">EcRH</fullName>
    </alternativeName>
    <alternativeName>
        <fullName evidence="14">Ecdysteroid receptor</fullName>
    </alternativeName>
    <alternativeName>
        <fullName evidence="15">Nuclear receptor subfamily 1 group H member 1</fullName>
    </alternativeName>
</protein>
<dbReference type="GO" id="GO:0030154">
    <property type="term" value="P:cell differentiation"/>
    <property type="evidence" value="ECO:0007669"/>
    <property type="project" value="TreeGrafter"/>
</dbReference>
<dbReference type="AlphaFoldDB" id="A0A4Y0BP33"/>
<evidence type="ECO:0000256" key="14">
    <source>
        <dbReference type="ARBA" id="ARBA00033003"/>
    </source>
</evidence>
<evidence type="ECO:0000256" key="8">
    <source>
        <dbReference type="ARBA" id="ARBA00023125"/>
    </source>
</evidence>
<dbReference type="InterPro" id="IPR041889">
    <property type="entry name" value="NR_LBD_EcR"/>
</dbReference>
<feature type="compositionally biased region" description="Low complexity" evidence="17">
    <location>
        <begin position="791"/>
        <end position="846"/>
    </location>
</feature>
<dbReference type="GO" id="GO:0000122">
    <property type="term" value="P:negative regulation of transcription by RNA polymerase II"/>
    <property type="evidence" value="ECO:0007669"/>
    <property type="project" value="TreeGrafter"/>
</dbReference>
<dbReference type="InterPro" id="IPR003069">
    <property type="entry name" value="Ecdystd_rcpt"/>
</dbReference>
<feature type="compositionally biased region" description="Low complexity" evidence="17">
    <location>
        <begin position="265"/>
        <end position="282"/>
    </location>
</feature>
<keyword evidence="6" id="KW-0862">Zinc</keyword>
<feature type="compositionally biased region" description="Low complexity" evidence="17">
    <location>
        <begin position="7"/>
        <end position="32"/>
    </location>
</feature>
<dbReference type="CDD" id="cd06938">
    <property type="entry name" value="NR_LBD_EcR"/>
    <property type="match status" value="1"/>
</dbReference>
<dbReference type="PROSITE" id="PS51843">
    <property type="entry name" value="NR_LBD"/>
    <property type="match status" value="1"/>
</dbReference>
<dbReference type="Pfam" id="PF00104">
    <property type="entry name" value="Hormone_recep"/>
    <property type="match status" value="1"/>
</dbReference>
<dbReference type="VEuPathDB" id="VectorBase:AFUN2_001440"/>
<keyword evidence="4" id="KW-0479">Metal-binding</keyword>
<dbReference type="GO" id="GO:0035100">
    <property type="term" value="F:ecdysone binding"/>
    <property type="evidence" value="ECO:0007669"/>
    <property type="project" value="InterPro"/>
</dbReference>
<evidence type="ECO:0000256" key="3">
    <source>
        <dbReference type="ARBA" id="ARBA00022052"/>
    </source>
</evidence>
<evidence type="ECO:0000256" key="9">
    <source>
        <dbReference type="ARBA" id="ARBA00023163"/>
    </source>
</evidence>
<dbReference type="GO" id="GO:0004879">
    <property type="term" value="F:nuclear receptor activity"/>
    <property type="evidence" value="ECO:0007669"/>
    <property type="project" value="InterPro"/>
</dbReference>
<dbReference type="PROSITE" id="PS00031">
    <property type="entry name" value="NUCLEAR_REC_DBD_1"/>
    <property type="match status" value="1"/>
</dbReference>
<comment type="similarity">
    <text evidence="2">Belongs to the nuclear hormone receptor family. NR1 subfamily.</text>
</comment>
<dbReference type="SUPFAM" id="SSF57716">
    <property type="entry name" value="Glucocorticoid receptor-like (DNA-binding domain)"/>
    <property type="match status" value="1"/>
</dbReference>
<dbReference type="GO" id="GO:0035076">
    <property type="term" value="P:ecdysone receptor signaling pathway"/>
    <property type="evidence" value="ECO:0007669"/>
    <property type="project" value="InterPro"/>
</dbReference>
<name>A0A4Y0BP33_ANOFN</name>
<evidence type="ECO:0000256" key="6">
    <source>
        <dbReference type="ARBA" id="ARBA00022833"/>
    </source>
</evidence>
<dbReference type="InterPro" id="IPR001723">
    <property type="entry name" value="Nuclear_hrmn_rcpt"/>
</dbReference>
<proteinExistence type="inferred from homology"/>
<dbReference type="Gene3D" id="1.10.565.10">
    <property type="entry name" value="Retinoid X Receptor"/>
    <property type="match status" value="1"/>
</dbReference>
<keyword evidence="10" id="KW-0675">Receptor</keyword>
<accession>A0A4Y0BP33</accession>
<dbReference type="InterPro" id="IPR035500">
    <property type="entry name" value="NHR-like_dom_sf"/>
</dbReference>
<dbReference type="Gene3D" id="3.30.50.10">
    <property type="entry name" value="Erythroid Transcription Factor GATA-1, subunit A"/>
    <property type="match status" value="1"/>
</dbReference>
<evidence type="ECO:0000256" key="17">
    <source>
        <dbReference type="SAM" id="MobiDB-lite"/>
    </source>
</evidence>
<feature type="domain" description="NR LBD" evidence="19">
    <location>
        <begin position="472"/>
        <end position="708"/>
    </location>
</feature>
<reference evidence="20" key="1">
    <citation type="submission" date="2020-05" db="UniProtKB">
        <authorList>
            <consortium name="EnsemblMetazoa"/>
        </authorList>
    </citation>
    <scope>IDENTIFICATION</scope>
    <source>
        <strain evidence="20">FUMOZ</strain>
    </source>
</reference>
<evidence type="ECO:0000259" key="18">
    <source>
        <dbReference type="PROSITE" id="PS51030"/>
    </source>
</evidence>
<evidence type="ECO:0000256" key="5">
    <source>
        <dbReference type="ARBA" id="ARBA00022771"/>
    </source>
</evidence>
<organism evidence="20">
    <name type="scientific">Anopheles funestus</name>
    <name type="common">African malaria mosquito</name>
    <dbReference type="NCBI Taxonomy" id="62324"/>
    <lineage>
        <taxon>Eukaryota</taxon>
        <taxon>Metazoa</taxon>
        <taxon>Ecdysozoa</taxon>
        <taxon>Arthropoda</taxon>
        <taxon>Hexapoda</taxon>
        <taxon>Insecta</taxon>
        <taxon>Pterygota</taxon>
        <taxon>Neoptera</taxon>
        <taxon>Endopterygota</taxon>
        <taxon>Diptera</taxon>
        <taxon>Nematocera</taxon>
        <taxon>Culicoidea</taxon>
        <taxon>Culicidae</taxon>
        <taxon>Anophelinae</taxon>
        <taxon>Anopheles</taxon>
    </lineage>
</organism>
<dbReference type="GO" id="GO:0045944">
    <property type="term" value="P:positive regulation of transcription by RNA polymerase II"/>
    <property type="evidence" value="ECO:0007669"/>
    <property type="project" value="TreeGrafter"/>
</dbReference>
<dbReference type="SMART" id="SM00399">
    <property type="entry name" value="ZnF_C4"/>
    <property type="match status" value="1"/>
</dbReference>
<dbReference type="CDD" id="cd07161">
    <property type="entry name" value="NR_DBD_EcR"/>
    <property type="match status" value="1"/>
</dbReference>
<dbReference type="GO" id="GO:0000978">
    <property type="term" value="F:RNA polymerase II cis-regulatory region sequence-specific DNA binding"/>
    <property type="evidence" value="ECO:0007669"/>
    <property type="project" value="TreeGrafter"/>
</dbReference>
<evidence type="ECO:0000256" key="12">
    <source>
        <dbReference type="ARBA" id="ARBA00029963"/>
    </source>
</evidence>
<dbReference type="PRINTS" id="PR01283">
    <property type="entry name" value="ECDYSTEROIDR"/>
</dbReference>
<feature type="region of interest" description="Disordered" evidence="17">
    <location>
        <begin position="719"/>
        <end position="743"/>
    </location>
</feature>
<sequence length="857" mass="91121">MYRVNIVSTNPSVSASSSSSSGSSGTGSGSVSSASNVILQQAPQILGITSGSTILASQTGTTTLPIGTIVSIQQPHQQQSQQQQQQPNQPATATIIGLSASTLSALNAATAVGTGGAATIASGGATITPVTTGSGGGATVVANQLLKVATGNNNSISILKIGDDIMLKAVKVEPLPSDTGGGGGGGGGVTATTTGSSAGVTANTVTVTTIPPANGGGHVVFGGKRRHESNEEWISSPSPGSVQGSAPPLSPSPGSQSHTYTNTMSNGYSSPLSSGSYDPYSPNGKMGREDLSPSSSLNGYTGDGSEAKKQKKGPTPRQQEELCLVCGDRASGYHYNALTCEGCKGFFRRSVTKNAVYCCKFGHACEMDMYMRRKCQECRLKKCLAVGMRPECVVPENQCAIKRKEKKAQKEKDKVQTNPSTTVSTTNSSSYKSELLPVLMKCESPPTAAIPLLPEKLLNENRQRNIPLLTANQMAVIYKLIWYQDGYEQPSEEDLKRIMINSPNEEEDPHEIHFRHITEITILTVQLIVEFAKGLPAFTKIPQEDQITLLKACSSEVMMLRMARRYDAETDSILFANNRSYTRDSYKMAGMADTIEDLLHFCRQMYTLTVDNVEYALLTAIVIFSDRPGLEKAELVETIQSYYIDTLRVYILNRHGGDPKCSVTFAKLLSILTELRTLGNQNSEMCFSLKLKNRKLPRFLEEIWDVQDIPPVGLARHQELVAQQQQQQHHQQSDNPNASSMASTSSNIVVVANGVQLGPMQQPSQLQQQQQQVHSNGGVPTLPVGTNVGVSNSITTNGSVNGSNSSSSSTNGAGSTSNSSNSSSSSSSNSTNSTSNSSSNNSSSNGLLSTVGMLDHV</sequence>
<feature type="region of interest" description="Disordered" evidence="17">
    <location>
        <begin position="760"/>
        <end position="857"/>
    </location>
</feature>
<dbReference type="EnsemblMetazoa" id="AFUN020231-RA">
    <property type="protein sequence ID" value="AFUN020231-PA"/>
    <property type="gene ID" value="AFUN020231"/>
</dbReference>
<dbReference type="InterPro" id="IPR000536">
    <property type="entry name" value="Nucl_hrmn_rcpt_lig-bd"/>
</dbReference>
<dbReference type="InterPro" id="IPR013088">
    <property type="entry name" value="Znf_NHR/GATA"/>
</dbReference>
<feature type="compositionally biased region" description="Polar residues" evidence="17">
    <location>
        <begin position="733"/>
        <end position="743"/>
    </location>
</feature>
<evidence type="ECO:0000259" key="19">
    <source>
        <dbReference type="PROSITE" id="PS51843"/>
    </source>
</evidence>
<evidence type="ECO:0000256" key="13">
    <source>
        <dbReference type="ARBA" id="ARBA00030794"/>
    </source>
</evidence>
<dbReference type="PRINTS" id="PR00047">
    <property type="entry name" value="STROIDFINGER"/>
</dbReference>
<feature type="region of interest" description="Disordered" evidence="17">
    <location>
        <begin position="405"/>
        <end position="428"/>
    </location>
</feature>
<dbReference type="VEuPathDB" id="VectorBase:AFUN020231"/>
<dbReference type="InterPro" id="IPR050234">
    <property type="entry name" value="Nuclear_hormone_rcpt_NR1"/>
</dbReference>
<evidence type="ECO:0000256" key="16">
    <source>
        <dbReference type="ARBA" id="ARBA00058948"/>
    </source>
</evidence>
<dbReference type="PROSITE" id="PS51030">
    <property type="entry name" value="NUCLEAR_REC_DBD_2"/>
    <property type="match status" value="1"/>
</dbReference>
<evidence type="ECO:0000313" key="20">
    <source>
        <dbReference type="EnsemblMetazoa" id="AFUN020231-PA"/>
    </source>
</evidence>
<dbReference type="FunFam" id="3.30.50.10:FF:000031">
    <property type="entry name" value="Ecdysone receptor A1"/>
    <property type="match status" value="1"/>
</dbReference>
<dbReference type="SMART" id="SM00430">
    <property type="entry name" value="HOLI"/>
    <property type="match status" value="1"/>
</dbReference>
<keyword evidence="7" id="KW-0805">Transcription regulation</keyword>
<dbReference type="PANTHER" id="PTHR24082:SF507">
    <property type="entry name" value="BILE ACID RECEPTOR-RELATED"/>
    <property type="match status" value="1"/>
</dbReference>
<keyword evidence="8" id="KW-0238">DNA-binding</keyword>
<evidence type="ECO:0000256" key="1">
    <source>
        <dbReference type="ARBA" id="ARBA00004123"/>
    </source>
</evidence>
<feature type="compositionally biased region" description="Low complexity" evidence="17">
    <location>
        <begin position="243"/>
        <end position="257"/>
    </location>
</feature>
<feature type="compositionally biased region" description="Low complexity" evidence="17">
    <location>
        <begin position="760"/>
        <end position="772"/>
    </location>
</feature>
<feature type="compositionally biased region" description="Polar residues" evidence="17">
    <location>
        <begin position="232"/>
        <end position="242"/>
    </location>
</feature>
<dbReference type="SUPFAM" id="SSF48508">
    <property type="entry name" value="Nuclear receptor ligand-binding domain"/>
    <property type="match status" value="1"/>
</dbReference>
<feature type="compositionally biased region" description="Low complexity" evidence="17">
    <location>
        <begin position="417"/>
        <end position="428"/>
    </location>
</feature>
<evidence type="ECO:0000256" key="10">
    <source>
        <dbReference type="ARBA" id="ARBA00023170"/>
    </source>
</evidence>
<feature type="region of interest" description="Disordered" evidence="17">
    <location>
        <begin position="1"/>
        <end position="32"/>
    </location>
</feature>
<comment type="subcellular location">
    <subcellularLocation>
        <location evidence="1">Nucleus</location>
    </subcellularLocation>
</comment>
<keyword evidence="9" id="KW-0804">Transcription</keyword>
<dbReference type="PRINTS" id="PR00398">
    <property type="entry name" value="STRDHORMONER"/>
</dbReference>
<evidence type="ECO:0000256" key="11">
    <source>
        <dbReference type="ARBA" id="ARBA00023242"/>
    </source>
</evidence>
<dbReference type="STRING" id="62324.A0A4Y0BP33"/>
<feature type="region of interest" description="Disordered" evidence="17">
    <location>
        <begin position="72"/>
        <end position="91"/>
    </location>
</feature>
<comment type="function">
    <text evidence="16">Receptor for ecdysone. Binds to ecdysone response elements (ECRES).</text>
</comment>
<keyword evidence="5" id="KW-0863">Zinc-finger</keyword>
<dbReference type="Pfam" id="PF00105">
    <property type="entry name" value="zf-C4"/>
    <property type="match status" value="1"/>
</dbReference>
<feature type="compositionally biased region" description="Low complexity" evidence="17">
    <location>
        <begin position="73"/>
        <end position="90"/>
    </location>
</feature>
<feature type="domain" description="Nuclear receptor" evidence="18">
    <location>
        <begin position="320"/>
        <end position="395"/>
    </location>
</feature>
<evidence type="ECO:0000256" key="7">
    <source>
        <dbReference type="ARBA" id="ARBA00023015"/>
    </source>
</evidence>
<evidence type="ECO:0000256" key="2">
    <source>
        <dbReference type="ARBA" id="ARBA00008092"/>
    </source>
</evidence>
<dbReference type="InterPro" id="IPR001628">
    <property type="entry name" value="Znf_hrmn_rcpt"/>
</dbReference>
<dbReference type="GO" id="GO:0090575">
    <property type="term" value="C:RNA polymerase II transcription regulator complex"/>
    <property type="evidence" value="ECO:0007669"/>
    <property type="project" value="TreeGrafter"/>
</dbReference>
<keyword evidence="11" id="KW-0539">Nucleus</keyword>
<evidence type="ECO:0000256" key="4">
    <source>
        <dbReference type="ARBA" id="ARBA00022723"/>
    </source>
</evidence>
<dbReference type="PANTHER" id="PTHR24082">
    <property type="entry name" value="NUCLEAR HORMONE RECEPTOR"/>
    <property type="match status" value="1"/>
</dbReference>